<gene>
    <name evidence="2" type="ORF">FGO68_gene7450</name>
</gene>
<feature type="region of interest" description="Disordered" evidence="1">
    <location>
        <begin position="260"/>
        <end position="291"/>
    </location>
</feature>
<feature type="compositionally biased region" description="Polar residues" evidence="1">
    <location>
        <begin position="159"/>
        <end position="168"/>
    </location>
</feature>
<protein>
    <submittedName>
        <fullName evidence="2">Uncharacterized protein</fullName>
    </submittedName>
</protein>
<feature type="region of interest" description="Disordered" evidence="1">
    <location>
        <begin position="370"/>
        <end position="398"/>
    </location>
</feature>
<feature type="region of interest" description="Disordered" evidence="1">
    <location>
        <begin position="105"/>
        <end position="134"/>
    </location>
</feature>
<sequence length="485" mass="56510">MATRQRTDSQFSQNTIHFAQKAVVMGNHSQQDQTMNSHMLLSSRFKKNKEENPQGVFDIEAAPPMQQSHNPFFDAVKELEEEDIVEKDLIKEELQQKITKLYAPSVKNSSARRSGTIDNRASAKDPTNQTPLASQNIIMQYQKLKKQKQAKKKKDTNPDESSLELNQTMLDSKSKKWRPIANAKASMIERTLDFELPKVNKNDLKILEQSQQTIGRDQTEVEIQQWITSFIQEVDRIEAFFKKNLRELKREFKNLETQYNSNNQVDEMGNIVPNQRKTQERSDSNNITRFDTNDSIQIYEISEANGNQQKKVIPQQHQQAPQPSLFKQFSNPPTGYQPRVSIKDALLQQRSPINQKQYETLRISQRLERETAQPLLTQGHNSEGKASTKERRPSTNTGLRKTVYDQRVGKIKDELEYATNWRRAFIQLFTRLKWLNAYAQINYIAISQQRTTQLTRNFKGMWMRGHSQARRTQSTSCKILLMWLQ</sequence>
<evidence type="ECO:0000256" key="1">
    <source>
        <dbReference type="SAM" id="MobiDB-lite"/>
    </source>
</evidence>
<keyword evidence="3" id="KW-1185">Reference proteome</keyword>
<accession>A0A8J8P2B7</accession>
<proteinExistence type="predicted"/>
<dbReference type="Proteomes" id="UP000785679">
    <property type="component" value="Unassembled WGS sequence"/>
</dbReference>
<dbReference type="AlphaFoldDB" id="A0A8J8P2B7"/>
<evidence type="ECO:0000313" key="2">
    <source>
        <dbReference type="EMBL" id="TNV84720.1"/>
    </source>
</evidence>
<feature type="region of interest" description="Disordered" evidence="1">
    <location>
        <begin position="146"/>
        <end position="168"/>
    </location>
</feature>
<evidence type="ECO:0000313" key="3">
    <source>
        <dbReference type="Proteomes" id="UP000785679"/>
    </source>
</evidence>
<dbReference type="EMBL" id="RRYP01002483">
    <property type="protein sequence ID" value="TNV84720.1"/>
    <property type="molecule type" value="Genomic_DNA"/>
</dbReference>
<organism evidence="2 3">
    <name type="scientific">Halteria grandinella</name>
    <dbReference type="NCBI Taxonomy" id="5974"/>
    <lineage>
        <taxon>Eukaryota</taxon>
        <taxon>Sar</taxon>
        <taxon>Alveolata</taxon>
        <taxon>Ciliophora</taxon>
        <taxon>Intramacronucleata</taxon>
        <taxon>Spirotrichea</taxon>
        <taxon>Stichotrichia</taxon>
        <taxon>Sporadotrichida</taxon>
        <taxon>Halteriidae</taxon>
        <taxon>Halteria</taxon>
    </lineage>
</organism>
<comment type="caution">
    <text evidence="2">The sequence shown here is derived from an EMBL/GenBank/DDBJ whole genome shotgun (WGS) entry which is preliminary data.</text>
</comment>
<feature type="compositionally biased region" description="Polar residues" evidence="1">
    <location>
        <begin position="106"/>
        <end position="134"/>
    </location>
</feature>
<name>A0A8J8P2B7_HALGN</name>
<reference evidence="2" key="1">
    <citation type="submission" date="2019-06" db="EMBL/GenBank/DDBJ databases">
        <authorList>
            <person name="Zheng W."/>
        </authorList>
    </citation>
    <scope>NUCLEOTIDE SEQUENCE</scope>
    <source>
        <strain evidence="2">QDHG01</strain>
    </source>
</reference>
<feature type="compositionally biased region" description="Basic and acidic residues" evidence="1">
    <location>
        <begin position="382"/>
        <end position="393"/>
    </location>
</feature>